<evidence type="ECO:0000313" key="4">
    <source>
        <dbReference type="Proteomes" id="UP000327157"/>
    </source>
</evidence>
<dbReference type="PANTHER" id="PTHR46667:SF1">
    <property type="entry name" value="OS09G0482740 PROTEIN"/>
    <property type="match status" value="1"/>
</dbReference>
<feature type="domain" description="DUF1664" evidence="2">
    <location>
        <begin position="1"/>
        <end position="92"/>
    </location>
</feature>
<feature type="region of interest" description="Disordered" evidence="1">
    <location>
        <begin position="93"/>
        <end position="121"/>
    </location>
</feature>
<reference evidence="4" key="2">
    <citation type="submission" date="2019-10" db="EMBL/GenBank/DDBJ databases">
        <title>A de novo genome assembly of a pear dwarfing rootstock.</title>
        <authorList>
            <person name="Wang F."/>
            <person name="Wang J."/>
            <person name="Li S."/>
            <person name="Zhang Y."/>
            <person name="Fang M."/>
            <person name="Ma L."/>
            <person name="Zhao Y."/>
            <person name="Jiang S."/>
        </authorList>
    </citation>
    <scope>NUCLEOTIDE SEQUENCE [LARGE SCALE GENOMIC DNA]</scope>
</reference>
<dbReference type="OrthoDB" id="544175at2759"/>
<evidence type="ECO:0000259" key="2">
    <source>
        <dbReference type="Pfam" id="PF07889"/>
    </source>
</evidence>
<evidence type="ECO:0000313" key="3">
    <source>
        <dbReference type="EMBL" id="KAB2613519.1"/>
    </source>
</evidence>
<sequence>MYVTRQNMANVVATVSKQLENVHETLAYKKAFSKKLENLDFKVEEQKEITQLIANDVNEVKSNLSQIGFAVELIHQMVSGLEGKVDLIESKQDPPLERQNTVIPQPEQQNSGIPLLERQKH</sequence>
<dbReference type="Pfam" id="PF07889">
    <property type="entry name" value="DUF1664"/>
    <property type="match status" value="1"/>
</dbReference>
<feature type="compositionally biased region" description="Polar residues" evidence="1">
    <location>
        <begin position="98"/>
        <end position="112"/>
    </location>
</feature>
<protein>
    <recommendedName>
        <fullName evidence="2">DUF1664 domain-containing protein</fullName>
    </recommendedName>
</protein>
<name>A0A5N5GDH5_9ROSA</name>
<gene>
    <name evidence="3" type="ORF">D8674_035835</name>
</gene>
<comment type="caution">
    <text evidence="3">The sequence shown here is derived from an EMBL/GenBank/DDBJ whole genome shotgun (WGS) entry which is preliminary data.</text>
</comment>
<keyword evidence="4" id="KW-1185">Reference proteome</keyword>
<reference evidence="3 4" key="3">
    <citation type="submission" date="2019-11" db="EMBL/GenBank/DDBJ databases">
        <title>A de novo genome assembly of a pear dwarfing rootstock.</title>
        <authorList>
            <person name="Wang F."/>
            <person name="Wang J."/>
            <person name="Li S."/>
            <person name="Zhang Y."/>
            <person name="Fang M."/>
            <person name="Ma L."/>
            <person name="Zhao Y."/>
            <person name="Jiang S."/>
        </authorList>
    </citation>
    <scope>NUCLEOTIDE SEQUENCE [LARGE SCALE GENOMIC DNA]</scope>
    <source>
        <strain evidence="3">S2</strain>
        <tissue evidence="3">Leaf</tissue>
    </source>
</reference>
<dbReference type="PANTHER" id="PTHR46667">
    <property type="entry name" value="OS05G0182700 PROTEIN"/>
    <property type="match status" value="1"/>
</dbReference>
<organism evidence="3 4">
    <name type="scientific">Pyrus ussuriensis x Pyrus communis</name>
    <dbReference type="NCBI Taxonomy" id="2448454"/>
    <lineage>
        <taxon>Eukaryota</taxon>
        <taxon>Viridiplantae</taxon>
        <taxon>Streptophyta</taxon>
        <taxon>Embryophyta</taxon>
        <taxon>Tracheophyta</taxon>
        <taxon>Spermatophyta</taxon>
        <taxon>Magnoliopsida</taxon>
        <taxon>eudicotyledons</taxon>
        <taxon>Gunneridae</taxon>
        <taxon>Pentapetalae</taxon>
        <taxon>rosids</taxon>
        <taxon>fabids</taxon>
        <taxon>Rosales</taxon>
        <taxon>Rosaceae</taxon>
        <taxon>Amygdaloideae</taxon>
        <taxon>Maleae</taxon>
        <taxon>Pyrus</taxon>
    </lineage>
</organism>
<dbReference type="EMBL" id="SMOL01000458">
    <property type="protein sequence ID" value="KAB2613519.1"/>
    <property type="molecule type" value="Genomic_DNA"/>
</dbReference>
<accession>A0A5N5GDH5</accession>
<dbReference type="AlphaFoldDB" id="A0A5N5GDH5"/>
<dbReference type="Proteomes" id="UP000327157">
    <property type="component" value="Chromosome 9"/>
</dbReference>
<reference evidence="3 4" key="1">
    <citation type="submission" date="2019-09" db="EMBL/GenBank/DDBJ databases">
        <authorList>
            <person name="Ou C."/>
        </authorList>
    </citation>
    <scope>NUCLEOTIDE SEQUENCE [LARGE SCALE GENOMIC DNA]</scope>
    <source>
        <strain evidence="3">S2</strain>
        <tissue evidence="3">Leaf</tissue>
    </source>
</reference>
<proteinExistence type="predicted"/>
<dbReference type="InterPro" id="IPR012458">
    <property type="entry name" value="DUF1664"/>
</dbReference>
<evidence type="ECO:0000256" key="1">
    <source>
        <dbReference type="SAM" id="MobiDB-lite"/>
    </source>
</evidence>